<organism evidence="1 2">
    <name type="scientific">Thermus thermophilus</name>
    <dbReference type="NCBI Taxonomy" id="274"/>
    <lineage>
        <taxon>Bacteria</taxon>
        <taxon>Thermotogati</taxon>
        <taxon>Deinococcota</taxon>
        <taxon>Deinococci</taxon>
        <taxon>Thermales</taxon>
        <taxon>Thermaceae</taxon>
        <taxon>Thermus</taxon>
    </lineage>
</organism>
<sequence length="75" mass="8403">MWPPTCYTSGVRVVLRLPERKEVEVKGNRPLREVLEELGLNPETVVAVRGEELLTLEDEVREEDTLEVLSAISGG</sequence>
<evidence type="ECO:0008006" key="3">
    <source>
        <dbReference type="Google" id="ProtNLM"/>
    </source>
</evidence>
<dbReference type="InterPro" id="IPR003749">
    <property type="entry name" value="ThiS/MoaD-like"/>
</dbReference>
<accession>A0A7R7TDF1</accession>
<dbReference type="Gene3D" id="3.10.20.30">
    <property type="match status" value="1"/>
</dbReference>
<reference evidence="2" key="1">
    <citation type="submission" date="2021-01" db="EMBL/GenBank/DDBJ databases">
        <title>Complete Genome Sequence of Thermus thermophilus Strain HB5018, Isolated from Mine Onsen Hot Spring.</title>
        <authorList>
            <person name="Miyazaki K."/>
            <person name="Moriya T."/>
            <person name="Nemoto N."/>
            <person name="Oshima T."/>
            <person name="Yura K."/>
            <person name="Bessho Y."/>
        </authorList>
    </citation>
    <scope>NUCLEOTIDE SEQUENCE [LARGE SCALE GENOMIC DNA]</scope>
    <source>
        <strain evidence="2">HB5018</strain>
    </source>
</reference>
<dbReference type="AlphaFoldDB" id="A0A7R7TDF1"/>
<name>A0A7R7TDF1_THETH</name>
<dbReference type="Proteomes" id="UP000596099">
    <property type="component" value="Chromosome"/>
</dbReference>
<dbReference type="InterPro" id="IPR016155">
    <property type="entry name" value="Mopterin_synth/thiamin_S_b"/>
</dbReference>
<dbReference type="EMBL" id="AP024270">
    <property type="protein sequence ID" value="BCP65546.1"/>
    <property type="molecule type" value="Genomic_DNA"/>
</dbReference>
<evidence type="ECO:0000313" key="1">
    <source>
        <dbReference type="EMBL" id="BCP65546.1"/>
    </source>
</evidence>
<protein>
    <recommendedName>
        <fullName evidence="3">Thiamine biosynthesis protein ThiS</fullName>
    </recommendedName>
</protein>
<dbReference type="Pfam" id="PF02597">
    <property type="entry name" value="ThiS"/>
    <property type="match status" value="1"/>
</dbReference>
<evidence type="ECO:0000313" key="2">
    <source>
        <dbReference type="Proteomes" id="UP000596099"/>
    </source>
</evidence>
<dbReference type="SUPFAM" id="SSF54285">
    <property type="entry name" value="MoaD/ThiS"/>
    <property type="match status" value="1"/>
</dbReference>
<gene>
    <name evidence="1" type="ORF">TthHB5018_04800</name>
</gene>
<dbReference type="InterPro" id="IPR012675">
    <property type="entry name" value="Beta-grasp_dom_sf"/>
</dbReference>
<proteinExistence type="predicted"/>